<dbReference type="Pfam" id="PF13426">
    <property type="entry name" value="PAS_9"/>
    <property type="match status" value="1"/>
</dbReference>
<keyword evidence="10" id="KW-0902">Two-component regulatory system</keyword>
<name>A0A846HB04_9CYAN</name>
<keyword evidence="5" id="KW-0597">Phosphoprotein</keyword>
<keyword evidence="4" id="KW-1003">Cell membrane</keyword>
<dbReference type="EC" id="2.7.13.3" evidence="3"/>
<dbReference type="SUPFAM" id="SSF47384">
    <property type="entry name" value="Homodimeric domain of signal transducing histidine kinase"/>
    <property type="match status" value="1"/>
</dbReference>
<dbReference type="InterPro" id="IPR050736">
    <property type="entry name" value="Sensor_HK_Regulatory"/>
</dbReference>
<dbReference type="GO" id="GO:0005886">
    <property type="term" value="C:plasma membrane"/>
    <property type="evidence" value="ECO:0007669"/>
    <property type="project" value="UniProtKB-SubCell"/>
</dbReference>
<dbReference type="Proteomes" id="UP000031549">
    <property type="component" value="Unassembled WGS sequence"/>
</dbReference>
<evidence type="ECO:0000256" key="8">
    <source>
        <dbReference type="ARBA" id="ARBA00022777"/>
    </source>
</evidence>
<comment type="catalytic activity">
    <reaction evidence="1">
        <text>ATP + protein L-histidine = ADP + protein N-phospho-L-histidine.</text>
        <dbReference type="EC" id="2.7.13.3"/>
    </reaction>
</comment>
<evidence type="ECO:0000256" key="9">
    <source>
        <dbReference type="ARBA" id="ARBA00022840"/>
    </source>
</evidence>
<dbReference type="SUPFAM" id="SSF55785">
    <property type="entry name" value="PYP-like sensor domain (PAS domain)"/>
    <property type="match status" value="3"/>
</dbReference>
<dbReference type="PANTHER" id="PTHR43711">
    <property type="entry name" value="TWO-COMPONENT HISTIDINE KINASE"/>
    <property type="match status" value="1"/>
</dbReference>
<dbReference type="Gene3D" id="1.10.287.130">
    <property type="match status" value="1"/>
</dbReference>
<dbReference type="GO" id="GO:0000155">
    <property type="term" value="F:phosphorelay sensor kinase activity"/>
    <property type="evidence" value="ECO:0007669"/>
    <property type="project" value="InterPro"/>
</dbReference>
<dbReference type="Pfam" id="PF00989">
    <property type="entry name" value="PAS"/>
    <property type="match status" value="1"/>
</dbReference>
<dbReference type="SUPFAM" id="SSF55874">
    <property type="entry name" value="ATPase domain of HSP90 chaperone/DNA topoisomerase II/histidine kinase"/>
    <property type="match status" value="1"/>
</dbReference>
<dbReference type="RefSeq" id="WP_039738052.1">
    <property type="nucleotide sequence ID" value="NZ_JTCM02000044.1"/>
</dbReference>
<dbReference type="Pfam" id="PF00512">
    <property type="entry name" value="HisKA"/>
    <property type="match status" value="1"/>
</dbReference>
<keyword evidence="7" id="KW-0547">Nucleotide-binding</keyword>
<evidence type="ECO:0000256" key="1">
    <source>
        <dbReference type="ARBA" id="ARBA00000085"/>
    </source>
</evidence>
<dbReference type="PROSITE" id="PS50112">
    <property type="entry name" value="PAS"/>
    <property type="match status" value="2"/>
</dbReference>
<dbReference type="PROSITE" id="PS50109">
    <property type="entry name" value="HIS_KIN"/>
    <property type="match status" value="1"/>
</dbReference>
<dbReference type="InterPro" id="IPR036890">
    <property type="entry name" value="HATPase_C_sf"/>
</dbReference>
<proteinExistence type="predicted"/>
<dbReference type="InterPro" id="IPR005467">
    <property type="entry name" value="His_kinase_dom"/>
</dbReference>
<dbReference type="InterPro" id="IPR004358">
    <property type="entry name" value="Sig_transdc_His_kin-like_C"/>
</dbReference>
<dbReference type="PANTHER" id="PTHR43711:SF26">
    <property type="entry name" value="SENSOR HISTIDINE KINASE RCSC"/>
    <property type="match status" value="1"/>
</dbReference>
<dbReference type="GO" id="GO:0006355">
    <property type="term" value="P:regulation of DNA-templated transcription"/>
    <property type="evidence" value="ECO:0007669"/>
    <property type="project" value="InterPro"/>
</dbReference>
<dbReference type="Gene3D" id="3.30.565.10">
    <property type="entry name" value="Histidine kinase-like ATPase, C-terminal domain"/>
    <property type="match status" value="1"/>
</dbReference>
<comment type="caution">
    <text evidence="14">The sequence shown here is derived from an EMBL/GenBank/DDBJ whole genome shotgun (WGS) entry which is preliminary data.</text>
</comment>
<keyword evidence="9" id="KW-0067">ATP-binding</keyword>
<evidence type="ECO:0000259" key="13">
    <source>
        <dbReference type="PROSITE" id="PS50112"/>
    </source>
</evidence>
<comment type="subcellular location">
    <subcellularLocation>
        <location evidence="2">Cell membrane</location>
    </subcellularLocation>
</comment>
<dbReference type="InterPro" id="IPR035965">
    <property type="entry name" value="PAS-like_dom_sf"/>
</dbReference>
<evidence type="ECO:0000259" key="12">
    <source>
        <dbReference type="PROSITE" id="PS50109"/>
    </source>
</evidence>
<accession>A0A846HB04</accession>
<dbReference type="PRINTS" id="PR00344">
    <property type="entry name" value="BCTRLSENSOR"/>
</dbReference>
<keyword evidence="11" id="KW-0472">Membrane</keyword>
<evidence type="ECO:0000256" key="10">
    <source>
        <dbReference type="ARBA" id="ARBA00023012"/>
    </source>
</evidence>
<dbReference type="CDD" id="cd00082">
    <property type="entry name" value="HisKA"/>
    <property type="match status" value="1"/>
</dbReference>
<dbReference type="InterPro" id="IPR003594">
    <property type="entry name" value="HATPase_dom"/>
</dbReference>
<evidence type="ECO:0000256" key="3">
    <source>
        <dbReference type="ARBA" id="ARBA00012438"/>
    </source>
</evidence>
<keyword evidence="8 14" id="KW-0418">Kinase</keyword>
<protein>
    <recommendedName>
        <fullName evidence="3">histidine kinase</fullName>
        <ecNumber evidence="3">2.7.13.3</ecNumber>
    </recommendedName>
</protein>
<dbReference type="SMART" id="SM00091">
    <property type="entry name" value="PAS"/>
    <property type="match status" value="3"/>
</dbReference>
<feature type="domain" description="Histidine kinase" evidence="12">
    <location>
        <begin position="440"/>
        <end position="656"/>
    </location>
</feature>
<dbReference type="FunFam" id="3.30.565.10:FF:000023">
    <property type="entry name" value="PAS domain-containing sensor histidine kinase"/>
    <property type="match status" value="1"/>
</dbReference>
<dbReference type="Gene3D" id="3.30.450.20">
    <property type="entry name" value="PAS domain"/>
    <property type="match status" value="3"/>
</dbReference>
<dbReference type="InterPro" id="IPR054661">
    <property type="entry name" value="Npun_F1277-like"/>
</dbReference>
<evidence type="ECO:0000256" key="5">
    <source>
        <dbReference type="ARBA" id="ARBA00022553"/>
    </source>
</evidence>
<dbReference type="SMART" id="SM00388">
    <property type="entry name" value="HisKA"/>
    <property type="match status" value="1"/>
</dbReference>
<evidence type="ECO:0000256" key="11">
    <source>
        <dbReference type="ARBA" id="ARBA00023136"/>
    </source>
</evidence>
<dbReference type="GO" id="GO:0005524">
    <property type="term" value="F:ATP binding"/>
    <property type="evidence" value="ECO:0007669"/>
    <property type="project" value="UniProtKB-KW"/>
</dbReference>
<dbReference type="SMART" id="SM00387">
    <property type="entry name" value="HATPase_c"/>
    <property type="match status" value="1"/>
</dbReference>
<dbReference type="InterPro" id="IPR000014">
    <property type="entry name" value="PAS"/>
</dbReference>
<dbReference type="NCBIfam" id="NF045595">
    <property type="entry name" value="HK_scytonemin"/>
    <property type="match status" value="1"/>
</dbReference>
<feature type="domain" description="PAS" evidence="13">
    <location>
        <begin position="28"/>
        <end position="64"/>
    </location>
</feature>
<dbReference type="InterPro" id="IPR036097">
    <property type="entry name" value="HisK_dim/P_sf"/>
</dbReference>
<dbReference type="Pfam" id="PF02518">
    <property type="entry name" value="HATPase_c"/>
    <property type="match status" value="1"/>
</dbReference>
<dbReference type="InterPro" id="IPR013767">
    <property type="entry name" value="PAS_fold"/>
</dbReference>
<dbReference type="CDD" id="cd00130">
    <property type="entry name" value="PAS"/>
    <property type="match status" value="2"/>
</dbReference>
<feature type="domain" description="PAS" evidence="13">
    <location>
        <begin position="299"/>
        <end position="343"/>
    </location>
</feature>
<evidence type="ECO:0000313" key="15">
    <source>
        <dbReference type="Proteomes" id="UP000031549"/>
    </source>
</evidence>
<gene>
    <name evidence="14" type="ORF">PI95_018765</name>
</gene>
<sequence>MNLGDYKLVPSNSKSASTAKELQLGHLLINQVADAAFCVQENSEFLYVNDATCRITEYSREELLRMKLQDVDVDFLPEVWSQQWRSLKSQGSLCLKSRYRTKKGQMFLMGITLTYIEHQGKQIACAIASDRSEEIVEFSMQRYAEKSKDANLELHQEVSAQYQQKEEELKTSVNLLRSTLESTANGILAVNFEGEILCYNQKFMDMWQLPKSITISRKCKRAKGFFESQVKDRQLFRDCVWEMEIQCASERYDLLELKDGRTFAHYSEPQRLDGKIIGRVWSIWDVTEFKRTEAALKLNESRFRTLAESTDASVFLIQNSKLCYVNQAAEVLTGYTRKELLNNFNLDRLIKSKKLRQVNKLDNAATCEYQEMQIVTKSGSQRWLACTVEMMDGLLDFSGKPVEFVTAIDITDYKHAESEVRLALEQAKKLSELRERFVSMLCHQFRTPLNIVSFSSDLLKRHLHQWNEEKTRSYLDLIQNAVHEISQLLDEVLLFGKAEAAKLECNPRPVDLQQFCRDITAQMHLATDKQTSIDFISPGDCSTAYLDPKLLHHILTNLLSNAIKYSPDGSTVIFELHCQDEEVIFQVKDAGIGIPVVDREQIFEAFYRGSNVDSIPGTGLGLSVVKTLVEIHRGRIAVESDVGAGTKFTVVLPNRIAES</sequence>
<dbReference type="InterPro" id="IPR003661">
    <property type="entry name" value="HisK_dim/P_dom"/>
</dbReference>
<evidence type="ECO:0000256" key="6">
    <source>
        <dbReference type="ARBA" id="ARBA00022679"/>
    </source>
</evidence>
<keyword evidence="15" id="KW-1185">Reference proteome</keyword>
<evidence type="ECO:0000256" key="4">
    <source>
        <dbReference type="ARBA" id="ARBA00022475"/>
    </source>
</evidence>
<dbReference type="NCBIfam" id="TIGR00229">
    <property type="entry name" value="sensory_box"/>
    <property type="match status" value="2"/>
</dbReference>
<evidence type="ECO:0000313" key="14">
    <source>
        <dbReference type="EMBL" id="NEU74545.1"/>
    </source>
</evidence>
<dbReference type="AlphaFoldDB" id="A0A846HB04"/>
<organism evidence="14 15">
    <name type="scientific">Hassallia byssoidea VB512170</name>
    <dbReference type="NCBI Taxonomy" id="1304833"/>
    <lineage>
        <taxon>Bacteria</taxon>
        <taxon>Bacillati</taxon>
        <taxon>Cyanobacteriota</taxon>
        <taxon>Cyanophyceae</taxon>
        <taxon>Nostocales</taxon>
        <taxon>Tolypothrichaceae</taxon>
        <taxon>Hassallia</taxon>
    </lineage>
</organism>
<reference evidence="14 15" key="1">
    <citation type="journal article" date="2015" name="Genome Announc.">
        <title>Draft Genome Sequence of Cyanobacterium Hassallia byssoidea Strain VB512170, Isolated from Monuments in India.</title>
        <authorList>
            <person name="Singh D."/>
            <person name="Chandrababunaidu M.M."/>
            <person name="Panda A."/>
            <person name="Sen D."/>
            <person name="Bhattacharyya S."/>
            <person name="Adhikary S.P."/>
            <person name="Tripathy S."/>
        </authorList>
    </citation>
    <scope>NUCLEOTIDE SEQUENCE [LARGE SCALE GENOMIC DNA]</scope>
    <source>
        <strain evidence="14 15">VB512170</strain>
    </source>
</reference>
<dbReference type="EMBL" id="JTCM02000044">
    <property type="protein sequence ID" value="NEU74545.1"/>
    <property type="molecule type" value="Genomic_DNA"/>
</dbReference>
<evidence type="ECO:0000256" key="2">
    <source>
        <dbReference type="ARBA" id="ARBA00004236"/>
    </source>
</evidence>
<keyword evidence="6" id="KW-0808">Transferase</keyword>
<evidence type="ECO:0000256" key="7">
    <source>
        <dbReference type="ARBA" id="ARBA00022741"/>
    </source>
</evidence>
<dbReference type="CDD" id="cd00075">
    <property type="entry name" value="HATPase"/>
    <property type="match status" value="1"/>
</dbReference>